<dbReference type="PANTHER" id="PTHR28008">
    <property type="entry name" value="DOMAIN PROTEIN, PUTATIVE (AFU_ORTHOLOGUE AFUA_3G10980)-RELATED"/>
    <property type="match status" value="1"/>
</dbReference>
<gene>
    <name evidence="3" type="ORF">DLD77_08670</name>
</gene>
<feature type="transmembrane region" description="Helical" evidence="1">
    <location>
        <begin position="108"/>
        <end position="128"/>
    </location>
</feature>
<evidence type="ECO:0000259" key="2">
    <source>
        <dbReference type="Pfam" id="PF04892"/>
    </source>
</evidence>
<keyword evidence="1" id="KW-1133">Transmembrane helix</keyword>
<keyword evidence="4" id="KW-1185">Reference proteome</keyword>
<dbReference type="EMBL" id="CP029600">
    <property type="protein sequence ID" value="AWO01763.1"/>
    <property type="molecule type" value="Genomic_DNA"/>
</dbReference>
<evidence type="ECO:0000313" key="4">
    <source>
        <dbReference type="Proteomes" id="UP000246099"/>
    </source>
</evidence>
<protein>
    <recommendedName>
        <fullName evidence="2">VanZ-like domain-containing protein</fullName>
    </recommendedName>
</protein>
<evidence type="ECO:0000313" key="3">
    <source>
        <dbReference type="EMBL" id="AWO01763.1"/>
    </source>
</evidence>
<feature type="transmembrane region" description="Helical" evidence="1">
    <location>
        <begin position="51"/>
        <end position="68"/>
    </location>
</feature>
<dbReference type="InterPro" id="IPR006976">
    <property type="entry name" value="VanZ-like"/>
</dbReference>
<name>A0ABM6WCN2_9BACT</name>
<reference evidence="3 4" key="1">
    <citation type="submission" date="2018-05" db="EMBL/GenBank/DDBJ databases">
        <title>Chitinophaga sp. nov., isolated from rhizosphere soil of Alhagi.</title>
        <authorList>
            <person name="Liu Y."/>
        </authorList>
    </citation>
    <scope>NUCLEOTIDE SEQUENCE [LARGE SCALE GENOMIC DNA]</scope>
    <source>
        <strain evidence="3 4">T22</strain>
    </source>
</reference>
<dbReference type="PANTHER" id="PTHR28008:SF1">
    <property type="entry name" value="DOMAIN PROTEIN, PUTATIVE (AFU_ORTHOLOGUE AFUA_3G10980)-RELATED"/>
    <property type="match status" value="1"/>
</dbReference>
<sequence>MNETNTNKMRMIRYYLPALAWIILILFLCTMPASAVPKSGLFDLLHMDKIVHFFLFGGTVLLLAYGYYRQKGRISAAALLCLALVVSLYGLGIEFIQKYFTANRSFEIWDVVADAAGALCGALIFGLIGKRFLK</sequence>
<organism evidence="3 4">
    <name type="scientific">Chitinophaga alhagiae</name>
    <dbReference type="NCBI Taxonomy" id="2203219"/>
    <lineage>
        <taxon>Bacteria</taxon>
        <taxon>Pseudomonadati</taxon>
        <taxon>Bacteroidota</taxon>
        <taxon>Chitinophagia</taxon>
        <taxon>Chitinophagales</taxon>
        <taxon>Chitinophagaceae</taxon>
        <taxon>Chitinophaga</taxon>
    </lineage>
</organism>
<evidence type="ECO:0000256" key="1">
    <source>
        <dbReference type="SAM" id="Phobius"/>
    </source>
</evidence>
<keyword evidence="1" id="KW-0812">Transmembrane</keyword>
<feature type="domain" description="VanZ-like" evidence="2">
    <location>
        <begin position="41"/>
        <end position="127"/>
    </location>
</feature>
<proteinExistence type="predicted"/>
<keyword evidence="1" id="KW-0472">Membrane</keyword>
<dbReference type="Proteomes" id="UP000246099">
    <property type="component" value="Chromosome"/>
</dbReference>
<dbReference type="NCBIfam" id="NF037970">
    <property type="entry name" value="vanZ_1"/>
    <property type="match status" value="1"/>
</dbReference>
<accession>A0ABM6WCN2</accession>
<dbReference type="Pfam" id="PF04892">
    <property type="entry name" value="VanZ"/>
    <property type="match status" value="1"/>
</dbReference>
<feature type="transmembrane region" description="Helical" evidence="1">
    <location>
        <begin position="75"/>
        <end position="96"/>
    </location>
</feature>